<accession>A0AAU9VI75</accession>
<evidence type="ECO:0000313" key="5">
    <source>
        <dbReference type="Proteomes" id="UP001154111"/>
    </source>
</evidence>
<evidence type="ECO:0000313" key="4">
    <source>
        <dbReference type="Proteomes" id="UP001154095"/>
    </source>
</evidence>
<dbReference type="PRINTS" id="PR00413">
    <property type="entry name" value="HADHALOGNASE"/>
</dbReference>
<proteinExistence type="predicted"/>
<dbReference type="SUPFAM" id="SSF56784">
    <property type="entry name" value="HAD-like"/>
    <property type="match status" value="1"/>
</dbReference>
<dbReference type="SFLD" id="SFLDG01129">
    <property type="entry name" value="C1.5:_HAD__Beta-PGM__Phosphata"/>
    <property type="match status" value="1"/>
</dbReference>
<dbReference type="Pfam" id="PF00702">
    <property type="entry name" value="Hydrolase"/>
    <property type="match status" value="1"/>
</dbReference>
<dbReference type="RefSeq" id="WP_254006650.1">
    <property type="nucleotide sequence ID" value="NZ_OW659477.1"/>
</dbReference>
<dbReference type="Proteomes" id="UP001154095">
    <property type="component" value="Chromosome"/>
</dbReference>
<dbReference type="PANTHER" id="PTHR43316:SF3">
    <property type="entry name" value="HALOACID DEHALOGENASE, TYPE II (AFU_ORTHOLOGUE AFUA_2G07750)-RELATED"/>
    <property type="match status" value="1"/>
</dbReference>
<dbReference type="EMBL" id="OW659496">
    <property type="protein sequence ID" value="CAH2762923.1"/>
    <property type="molecule type" value="Genomic_DNA"/>
</dbReference>
<dbReference type="InterPro" id="IPR036412">
    <property type="entry name" value="HAD-like_sf"/>
</dbReference>
<dbReference type="InterPro" id="IPR051540">
    <property type="entry name" value="S-2-haloacid_dehalogenase"/>
</dbReference>
<evidence type="ECO:0000313" key="2">
    <source>
        <dbReference type="EMBL" id="CAH2762923.1"/>
    </source>
</evidence>
<dbReference type="EC" id="3.1.3.18" evidence="3"/>
<reference evidence="3" key="1">
    <citation type="submission" date="2022-04" db="EMBL/GenBank/DDBJ databases">
        <authorList>
            <person name="Forde T."/>
        </authorList>
    </citation>
    <scope>NUCLEOTIDE SEQUENCE</scope>
    <source>
        <strain evidence="3">A18Y016a</strain>
        <strain evidence="2">A18Y020d</strain>
    </source>
</reference>
<dbReference type="AlphaFoldDB" id="A0AAU9VI75"/>
<dbReference type="EMBL" id="OW659477">
    <property type="protein sequence ID" value="CAH2762954.1"/>
    <property type="molecule type" value="Genomic_DNA"/>
</dbReference>
<dbReference type="InterPro" id="IPR006439">
    <property type="entry name" value="HAD-SF_hydro_IA"/>
</dbReference>
<dbReference type="Proteomes" id="UP001154111">
    <property type="component" value="Chromosome"/>
</dbReference>
<keyword evidence="1 3" id="KW-0378">Hydrolase</keyword>
<gene>
    <name evidence="3" type="primary">gph_2</name>
    <name evidence="3" type="ORF">ERYAMS2_01469</name>
    <name evidence="2" type="ORF">ERYAMS_01176</name>
</gene>
<organism evidence="3 5">
    <name type="scientific">Erysipelothrix amsterdamensis</name>
    <dbReference type="NCBI Taxonomy" id="2929157"/>
    <lineage>
        <taxon>Bacteria</taxon>
        <taxon>Bacillati</taxon>
        <taxon>Bacillota</taxon>
        <taxon>Erysipelotrichia</taxon>
        <taxon>Erysipelotrichales</taxon>
        <taxon>Erysipelotrichaceae</taxon>
        <taxon>Erysipelothrix</taxon>
    </lineage>
</organism>
<protein>
    <submittedName>
        <fullName evidence="3">HAD family hydrolase</fullName>
        <ecNumber evidence="3">3.1.3.18</ecNumber>
    </submittedName>
</protein>
<evidence type="ECO:0000256" key="1">
    <source>
        <dbReference type="ARBA" id="ARBA00022801"/>
    </source>
</evidence>
<dbReference type="Gene3D" id="3.40.50.1000">
    <property type="entry name" value="HAD superfamily/HAD-like"/>
    <property type="match status" value="1"/>
</dbReference>
<keyword evidence="4" id="KW-1185">Reference proteome</keyword>
<sequence length="245" mass="28450">MKNVNLSNALGIDTVLFDLDGTILPLDGDDFERTYLTSITQKVAHIIEPELMAKALWKSSAAMIQNKDGFKTNEQVFYTCFESLVGSEIKHQIDTILDDYYENEYNIVETVTSISKPMVETVRYLKEKGYKVILATNPLFPKLATDKRIWWSGLELDDFDDITRFEKNHHCKPNPMYYEEIIRDNMLDPKTCLMIGNDVEEDMMASQFGMKTWLLTDNLIHRGTDYLCDWSGTREDLLKKIKELF</sequence>
<dbReference type="SFLD" id="SFLDS00003">
    <property type="entry name" value="Haloacid_Dehalogenase"/>
    <property type="match status" value="1"/>
</dbReference>
<name>A0AAU9VI75_9FIRM</name>
<dbReference type="InterPro" id="IPR023214">
    <property type="entry name" value="HAD_sf"/>
</dbReference>
<evidence type="ECO:0000313" key="3">
    <source>
        <dbReference type="EMBL" id="CAH2762954.1"/>
    </source>
</evidence>
<dbReference type="GO" id="GO:0008967">
    <property type="term" value="F:phosphoglycolate phosphatase activity"/>
    <property type="evidence" value="ECO:0007669"/>
    <property type="project" value="UniProtKB-EC"/>
</dbReference>
<dbReference type="PANTHER" id="PTHR43316">
    <property type="entry name" value="HYDROLASE, HALOACID DELAHOGENASE-RELATED"/>
    <property type="match status" value="1"/>
</dbReference>